<feature type="region of interest" description="Disordered" evidence="1">
    <location>
        <begin position="31"/>
        <end position="57"/>
    </location>
</feature>
<evidence type="ECO:0000313" key="4">
    <source>
        <dbReference type="Proteomes" id="UP000295345"/>
    </source>
</evidence>
<dbReference type="EMBL" id="SMKI01000066">
    <property type="protein sequence ID" value="TDC76896.1"/>
    <property type="molecule type" value="Genomic_DNA"/>
</dbReference>
<evidence type="ECO:0000256" key="1">
    <source>
        <dbReference type="SAM" id="MobiDB-lite"/>
    </source>
</evidence>
<dbReference type="OrthoDB" id="4333909at2"/>
<protein>
    <submittedName>
        <fullName evidence="3">DUF3558 domain-containing protein</fullName>
    </submittedName>
</protein>
<name>A0A4R4TK66_9ACTN</name>
<feature type="compositionally biased region" description="Basic and acidic residues" evidence="1">
    <location>
        <begin position="218"/>
        <end position="227"/>
    </location>
</feature>
<dbReference type="AlphaFoldDB" id="A0A4R4TK66"/>
<dbReference type="PROSITE" id="PS51257">
    <property type="entry name" value="PROKAR_LIPOPROTEIN"/>
    <property type="match status" value="1"/>
</dbReference>
<proteinExistence type="predicted"/>
<gene>
    <name evidence="3" type="ORF">E1283_08700</name>
</gene>
<accession>A0A4R4TK66</accession>
<dbReference type="RefSeq" id="WP_132817343.1">
    <property type="nucleotide sequence ID" value="NZ_SMKI01000066.1"/>
</dbReference>
<sequence>MDRTASRSASRLAVRVVALAALPVLVVTGCSSSSDSSDDASQDNEPQSVAPTPEPVRFEALPEPCGTIAEDTIGNVVPEADPGNGETLSSSDTNTSAACLWSGLDDFQFRSLTVALRRFDSDLSLGSGDERATAYVQQMVDEIAGDDANRDVESAELAETGDAATSIGYSVTKVGGEDDESEQDYRQQRVVSRVGNVVLTLDYSGAGFEGDDMPSADTVREAAETAAREAVGNVNATEDAPAEEEGQESEGDA</sequence>
<feature type="compositionally biased region" description="Acidic residues" evidence="1">
    <location>
        <begin position="240"/>
        <end position="253"/>
    </location>
</feature>
<feature type="chain" id="PRO_5039728822" evidence="2">
    <location>
        <begin position="21"/>
        <end position="253"/>
    </location>
</feature>
<feature type="signal peptide" evidence="2">
    <location>
        <begin position="1"/>
        <end position="20"/>
    </location>
</feature>
<evidence type="ECO:0000256" key="2">
    <source>
        <dbReference type="SAM" id="SignalP"/>
    </source>
</evidence>
<keyword evidence="2" id="KW-0732">Signal</keyword>
<comment type="caution">
    <text evidence="3">The sequence shown here is derived from an EMBL/GenBank/DDBJ whole genome shotgun (WGS) entry which is preliminary data.</text>
</comment>
<evidence type="ECO:0000313" key="3">
    <source>
        <dbReference type="EMBL" id="TDC76896.1"/>
    </source>
</evidence>
<keyword evidence="4" id="KW-1185">Reference proteome</keyword>
<dbReference type="Proteomes" id="UP000295345">
    <property type="component" value="Unassembled WGS sequence"/>
</dbReference>
<reference evidence="3 4" key="1">
    <citation type="submission" date="2019-03" db="EMBL/GenBank/DDBJ databases">
        <title>Draft genome sequences of novel Actinobacteria.</title>
        <authorList>
            <person name="Sahin N."/>
            <person name="Ay H."/>
            <person name="Saygin H."/>
        </authorList>
    </citation>
    <scope>NUCLEOTIDE SEQUENCE [LARGE SCALE GENOMIC DNA]</scope>
    <source>
        <strain evidence="3 4">DSM 41900</strain>
    </source>
</reference>
<feature type="region of interest" description="Disordered" evidence="1">
    <location>
        <begin position="205"/>
        <end position="253"/>
    </location>
</feature>
<organism evidence="3 4">
    <name type="scientific">Streptomyces hainanensis</name>
    <dbReference type="NCBI Taxonomy" id="402648"/>
    <lineage>
        <taxon>Bacteria</taxon>
        <taxon>Bacillati</taxon>
        <taxon>Actinomycetota</taxon>
        <taxon>Actinomycetes</taxon>
        <taxon>Kitasatosporales</taxon>
        <taxon>Streptomycetaceae</taxon>
        <taxon>Streptomyces</taxon>
    </lineage>
</organism>